<feature type="transmembrane region" description="Helical" evidence="1">
    <location>
        <begin position="89"/>
        <end position="110"/>
    </location>
</feature>
<keyword evidence="1" id="KW-0812">Transmembrane</keyword>
<evidence type="ECO:0000256" key="1">
    <source>
        <dbReference type="SAM" id="Phobius"/>
    </source>
</evidence>
<keyword evidence="1" id="KW-0472">Membrane</keyword>
<feature type="transmembrane region" description="Helical" evidence="1">
    <location>
        <begin position="130"/>
        <end position="148"/>
    </location>
</feature>
<protein>
    <recommendedName>
        <fullName evidence="4">DUF1109 family protein</fullName>
    </recommendedName>
</protein>
<evidence type="ECO:0000313" key="2">
    <source>
        <dbReference type="EMBL" id="BDA77523.1"/>
    </source>
</evidence>
<reference evidence="2 3" key="1">
    <citation type="submission" date="2021-08" db="EMBL/GenBank/DDBJ databases">
        <title>Complete genome sequence of Leptospira kobayashii strain E30.</title>
        <authorList>
            <person name="Nakao R."/>
            <person name="Nakamura S."/>
            <person name="Masuzawa T."/>
            <person name="Koizumi N."/>
        </authorList>
    </citation>
    <scope>NUCLEOTIDE SEQUENCE [LARGE SCALE GENOMIC DNA]</scope>
    <source>
        <strain evidence="2 3">E30</strain>
    </source>
</reference>
<organism evidence="2 3">
    <name type="scientific">Leptospira kobayashii</name>
    <dbReference type="NCBI Taxonomy" id="1917830"/>
    <lineage>
        <taxon>Bacteria</taxon>
        <taxon>Pseudomonadati</taxon>
        <taxon>Spirochaetota</taxon>
        <taxon>Spirochaetia</taxon>
        <taxon>Leptospirales</taxon>
        <taxon>Leptospiraceae</taxon>
        <taxon>Leptospira</taxon>
    </lineage>
</organism>
<dbReference type="Pfam" id="PF06532">
    <property type="entry name" value="NrsF"/>
    <property type="match status" value="1"/>
</dbReference>
<feature type="transmembrane region" description="Helical" evidence="1">
    <location>
        <begin position="157"/>
        <end position="178"/>
    </location>
</feature>
<feature type="transmembrane region" description="Helical" evidence="1">
    <location>
        <begin position="24"/>
        <end position="48"/>
    </location>
</feature>
<gene>
    <name evidence="2" type="ORF">LPTSP3_g04530</name>
</gene>
<feature type="transmembrane region" description="Helical" evidence="1">
    <location>
        <begin position="60"/>
        <end position="77"/>
    </location>
</feature>
<sequence>MKTVELIEILTQDNKKVHVLKSPLLRFLTWAFYSFLSIFVILVASFMIRGQYHIPRFWESILALAIVFVSCGFVLFKRNIPGKQSGYDYLFHNLILVSWFGFLIFSVSFTEKGLLAGLSGEWKSHGPGCAEVVLLMTIIPMILLNLYLRNGFIEPTFLFQFSAYVLPFTLAQMAISFFCANETSTHILTWHTLASIPFYSLIFFTIFKLIQTKVLHSFLLKV</sequence>
<proteinExistence type="predicted"/>
<evidence type="ECO:0000313" key="3">
    <source>
        <dbReference type="Proteomes" id="UP000245263"/>
    </source>
</evidence>
<evidence type="ECO:0008006" key="4">
    <source>
        <dbReference type="Google" id="ProtNLM"/>
    </source>
</evidence>
<feature type="transmembrane region" description="Helical" evidence="1">
    <location>
        <begin position="190"/>
        <end position="210"/>
    </location>
</feature>
<keyword evidence="3" id="KW-1185">Reference proteome</keyword>
<dbReference type="Proteomes" id="UP000245263">
    <property type="component" value="Chromosome 1"/>
</dbReference>
<accession>A0ABM7UG09</accession>
<dbReference type="EMBL" id="AP025028">
    <property type="protein sequence ID" value="BDA77523.1"/>
    <property type="molecule type" value="Genomic_DNA"/>
</dbReference>
<name>A0ABM7UG09_9LEPT</name>
<dbReference type="InterPro" id="IPR009495">
    <property type="entry name" value="NrsF"/>
</dbReference>
<dbReference type="RefSeq" id="WP_109022107.1">
    <property type="nucleotide sequence ID" value="NZ_AP025028.1"/>
</dbReference>
<keyword evidence="1" id="KW-1133">Transmembrane helix</keyword>